<comment type="caution">
    <text evidence="10">The sequence shown here is derived from an EMBL/GenBank/DDBJ whole genome shotgun (WGS) entry which is preliminary data.</text>
</comment>
<keyword evidence="8" id="KW-0997">Cell inner membrane</keyword>
<dbReference type="PANTHER" id="PTHR37484">
    <property type="entry name" value="ROD SHAPE-DETERMINING PROTEIN MRED"/>
    <property type="match status" value="1"/>
</dbReference>
<dbReference type="PANTHER" id="PTHR37484:SF1">
    <property type="entry name" value="ROD SHAPE-DETERMINING PROTEIN MRED"/>
    <property type="match status" value="1"/>
</dbReference>
<gene>
    <name evidence="10" type="primary">mreD</name>
    <name evidence="10" type="ORF">VCB98_06525</name>
</gene>
<dbReference type="AlphaFoldDB" id="A0AAP6MJW9"/>
<dbReference type="GO" id="GO:0005886">
    <property type="term" value="C:plasma membrane"/>
    <property type="evidence" value="ECO:0007669"/>
    <property type="project" value="UniProtKB-SubCell"/>
</dbReference>
<feature type="transmembrane region" description="Helical" evidence="9">
    <location>
        <begin position="107"/>
        <end position="129"/>
    </location>
</feature>
<dbReference type="GO" id="GO:0008360">
    <property type="term" value="P:regulation of cell shape"/>
    <property type="evidence" value="ECO:0007669"/>
    <property type="project" value="UniProtKB-UniRule"/>
</dbReference>
<proteinExistence type="inferred from homology"/>
<evidence type="ECO:0000313" key="11">
    <source>
        <dbReference type="Proteomes" id="UP001302316"/>
    </source>
</evidence>
<dbReference type="RefSeq" id="WP_346051096.1">
    <property type="nucleotide sequence ID" value="NZ_JAYGII010000010.1"/>
</dbReference>
<evidence type="ECO:0000256" key="7">
    <source>
        <dbReference type="ARBA" id="ARBA00023136"/>
    </source>
</evidence>
<evidence type="ECO:0000256" key="5">
    <source>
        <dbReference type="ARBA" id="ARBA00022960"/>
    </source>
</evidence>
<keyword evidence="5 8" id="KW-0133">Cell shape</keyword>
<feature type="transmembrane region" description="Helical" evidence="9">
    <location>
        <begin position="40"/>
        <end position="61"/>
    </location>
</feature>
<feature type="transmembrane region" description="Helical" evidence="9">
    <location>
        <begin position="135"/>
        <end position="155"/>
    </location>
</feature>
<keyword evidence="3 8" id="KW-1003">Cell membrane</keyword>
<evidence type="ECO:0000256" key="2">
    <source>
        <dbReference type="ARBA" id="ARBA00007776"/>
    </source>
</evidence>
<dbReference type="PIRSF" id="PIRSF018472">
    <property type="entry name" value="MreD_proteobac"/>
    <property type="match status" value="1"/>
</dbReference>
<dbReference type="Pfam" id="PF04093">
    <property type="entry name" value="MreD"/>
    <property type="match status" value="1"/>
</dbReference>
<protein>
    <recommendedName>
        <fullName evidence="8">Rod shape-determining protein MreD</fullName>
    </recommendedName>
</protein>
<evidence type="ECO:0000256" key="4">
    <source>
        <dbReference type="ARBA" id="ARBA00022692"/>
    </source>
</evidence>
<evidence type="ECO:0000256" key="3">
    <source>
        <dbReference type="ARBA" id="ARBA00022475"/>
    </source>
</evidence>
<keyword evidence="7 8" id="KW-0472">Membrane</keyword>
<feature type="transmembrane region" description="Helical" evidence="9">
    <location>
        <begin position="6"/>
        <end position="28"/>
    </location>
</feature>
<keyword evidence="6 9" id="KW-1133">Transmembrane helix</keyword>
<evidence type="ECO:0000256" key="8">
    <source>
        <dbReference type="PIRNR" id="PIRNR018472"/>
    </source>
</evidence>
<keyword evidence="11" id="KW-1185">Reference proteome</keyword>
<comment type="subcellular location">
    <subcellularLocation>
        <location evidence="8">Cell inner membrane</location>
    </subcellularLocation>
    <subcellularLocation>
        <location evidence="1">Cell membrane</location>
        <topology evidence="1">Multi-pass membrane protein</topology>
    </subcellularLocation>
</comment>
<dbReference type="EMBL" id="JAYGII010000010">
    <property type="protein sequence ID" value="MEA5445469.1"/>
    <property type="molecule type" value="Genomic_DNA"/>
</dbReference>
<evidence type="ECO:0000313" key="10">
    <source>
        <dbReference type="EMBL" id="MEA5445469.1"/>
    </source>
</evidence>
<dbReference type="InterPro" id="IPR026034">
    <property type="entry name" value="MreD_proteobac"/>
</dbReference>
<name>A0AAP6MJW9_9GAMM</name>
<comment type="similarity">
    <text evidence="2 8">Belongs to the MreD family.</text>
</comment>
<evidence type="ECO:0000256" key="1">
    <source>
        <dbReference type="ARBA" id="ARBA00004651"/>
    </source>
</evidence>
<accession>A0AAP6MJW9</accession>
<feature type="transmembrane region" description="Helical" evidence="9">
    <location>
        <begin position="73"/>
        <end position="95"/>
    </location>
</feature>
<dbReference type="Proteomes" id="UP001302316">
    <property type="component" value="Unassembled WGS sequence"/>
</dbReference>
<sequence>MRDQPAQARWVIWLSLLVALALTIWPLPDTVAPFRPEWSALVLIYWIMALPHRVNVGTAWITGLLLDVLTGSLLGQHALALAIMSLVVAGSHLRIRVFPVWQQAMTVMALLGLYELMLILVDGVTGNLYDLEWRWAPVLAGMLLWPWIMFLLRALRRQFGVS</sequence>
<keyword evidence="4 9" id="KW-0812">Transmembrane</keyword>
<evidence type="ECO:0000256" key="9">
    <source>
        <dbReference type="SAM" id="Phobius"/>
    </source>
</evidence>
<dbReference type="NCBIfam" id="TIGR03426">
    <property type="entry name" value="shape_MreD"/>
    <property type="match status" value="1"/>
</dbReference>
<evidence type="ECO:0000256" key="6">
    <source>
        <dbReference type="ARBA" id="ARBA00022989"/>
    </source>
</evidence>
<dbReference type="InterPro" id="IPR007227">
    <property type="entry name" value="Cell_shape_determining_MreD"/>
</dbReference>
<organism evidence="10 11">
    <name type="scientific">Natronospira elongata</name>
    <dbReference type="NCBI Taxonomy" id="3110268"/>
    <lineage>
        <taxon>Bacteria</taxon>
        <taxon>Pseudomonadati</taxon>
        <taxon>Pseudomonadota</taxon>
        <taxon>Gammaproteobacteria</taxon>
        <taxon>Natronospirales</taxon>
        <taxon>Natronospiraceae</taxon>
        <taxon>Natronospira</taxon>
    </lineage>
</organism>
<reference evidence="10 11" key="1">
    <citation type="submission" date="2023-12" db="EMBL/GenBank/DDBJ databases">
        <title>Whole-genome sequencing of halo(alkali)philic microorganisms from hypersaline lakes.</title>
        <authorList>
            <person name="Sorokin D.Y."/>
            <person name="Merkel A.Y."/>
            <person name="Messina E."/>
            <person name="Yakimov M."/>
        </authorList>
    </citation>
    <scope>NUCLEOTIDE SEQUENCE [LARGE SCALE GENOMIC DNA]</scope>
    <source>
        <strain evidence="10 11">AB-CW1</strain>
    </source>
</reference>
<comment type="function">
    <text evidence="8">Involved in formation of the rod shape of the cell. May also contribute to regulation of formation of penicillin-binding proteins.</text>
</comment>